<gene>
    <name evidence="1" type="ORF">GNZ12_07945</name>
</gene>
<evidence type="ECO:0000313" key="1">
    <source>
        <dbReference type="EMBL" id="NPT41249.1"/>
    </source>
</evidence>
<comment type="caution">
    <text evidence="1">The sequence shown here is derived from an EMBL/GenBank/DDBJ whole genome shotgun (WGS) entry which is preliminary data.</text>
</comment>
<dbReference type="RefSeq" id="WP_172309813.1">
    <property type="nucleotide sequence ID" value="NZ_WOEY01000029.1"/>
</dbReference>
<dbReference type="Proteomes" id="UP000652198">
    <property type="component" value="Unassembled WGS sequence"/>
</dbReference>
<protein>
    <submittedName>
        <fullName evidence="1">Uncharacterized protein</fullName>
    </submittedName>
</protein>
<accession>A0ABX2BKX0</accession>
<dbReference type="EMBL" id="WOEY01000029">
    <property type="protein sequence ID" value="NPT41249.1"/>
    <property type="molecule type" value="Genomic_DNA"/>
</dbReference>
<reference evidence="1 2" key="1">
    <citation type="submission" date="2019-11" db="EMBL/GenBank/DDBJ databases">
        <title>Metabolism of dissolved organic matter in forest soils.</title>
        <authorList>
            <person name="Cyle K.T."/>
            <person name="Wilhelm R.C."/>
            <person name="Martinez C.E."/>
        </authorList>
    </citation>
    <scope>NUCLEOTIDE SEQUENCE [LARGE SCALE GENOMIC DNA]</scope>
    <source>
        <strain evidence="1 2">1N</strain>
    </source>
</reference>
<organism evidence="1 2">
    <name type="scientific">Paraburkholderia solitsugae</name>
    <dbReference type="NCBI Taxonomy" id="2675748"/>
    <lineage>
        <taxon>Bacteria</taxon>
        <taxon>Pseudomonadati</taxon>
        <taxon>Pseudomonadota</taxon>
        <taxon>Betaproteobacteria</taxon>
        <taxon>Burkholderiales</taxon>
        <taxon>Burkholderiaceae</taxon>
        <taxon>Paraburkholderia</taxon>
    </lineage>
</organism>
<name>A0ABX2BKX0_9BURK</name>
<keyword evidence="2" id="KW-1185">Reference proteome</keyword>
<sequence>MMEFLPTRLDRTIIQRSLSKQTYIDVLAPFKSLCGSYLTKADFWSNKNMQGADGWFLEDAIRVELRSCYSKYFVRYTLFPARLTTPAFEAFVAKTIALGSAGYSNALAHGYLREFEIAVDFPDRHTKDYLFHRHGVRSGKHIKGNQQIAGTHYQGSLSSALQTYAYNKAEQMAEVGQVCAFENLMRIEARFRKRTVKLGELANLENPFCKLVVCSMQDLYQTVHPEPAIWKSFLAKATVLGVPAAMASFSPKYRQQFRAILKQRGAPWWKPMALMKGFPERAAEQLRLDLCN</sequence>
<evidence type="ECO:0000313" key="2">
    <source>
        <dbReference type="Proteomes" id="UP000652198"/>
    </source>
</evidence>
<proteinExistence type="predicted"/>